<feature type="compositionally biased region" description="Polar residues" evidence="1">
    <location>
        <begin position="30"/>
        <end position="42"/>
    </location>
</feature>
<evidence type="ECO:0000256" key="1">
    <source>
        <dbReference type="SAM" id="MobiDB-lite"/>
    </source>
</evidence>
<name>A0A0S4L789_9BACT</name>
<reference evidence="4 5" key="1">
    <citation type="submission" date="2015-10" db="EMBL/GenBank/DDBJ databases">
        <authorList>
            <person name="Gilbert D.G."/>
        </authorList>
    </citation>
    <scope>NUCLEOTIDE SEQUENCE [LARGE SCALE GENOMIC DNA]</scope>
    <source>
        <strain evidence="4">COMA1</strain>
    </source>
</reference>
<dbReference type="AlphaFoldDB" id="A0A0S4L789"/>
<evidence type="ECO:0000313" key="4">
    <source>
        <dbReference type="EMBL" id="CUS31668.1"/>
    </source>
</evidence>
<keyword evidence="3" id="KW-0732">Signal</keyword>
<keyword evidence="5" id="KW-1185">Reference proteome</keyword>
<evidence type="ECO:0000256" key="2">
    <source>
        <dbReference type="SAM" id="Phobius"/>
    </source>
</evidence>
<accession>A0A0S4L789</accession>
<feature type="transmembrane region" description="Helical" evidence="2">
    <location>
        <begin position="165"/>
        <end position="185"/>
    </location>
</feature>
<sequence>MNRWAHLFYALLTLVVSVASISEVRAQVPSDHQNGSTETSVPTDHHDHDSGRWEGSPEGIAYSEFNHHFAGVSDMLFGFAELGQALQYPLPLWTRLALPAILGVVGVYNIIWSDHDAWPIGSLSFADTFFGQDREIIEHKFCGIIAIVMAVCEALRRTGRVRHPAWVAPLVFLTLAGSLLLFVHSHANHPGAARIDLHHAVLGSVGVCAGLAKGLASWLPGTSPLMRKRLEVTWGGCVVLFGLLLVVYSE</sequence>
<evidence type="ECO:0000256" key="3">
    <source>
        <dbReference type="SAM" id="SignalP"/>
    </source>
</evidence>
<organism evidence="4 5">
    <name type="scientific">Candidatus Nitrospira nitrosa</name>
    <dbReference type="NCBI Taxonomy" id="1742972"/>
    <lineage>
        <taxon>Bacteria</taxon>
        <taxon>Pseudomonadati</taxon>
        <taxon>Nitrospirota</taxon>
        <taxon>Nitrospiria</taxon>
        <taxon>Nitrospirales</taxon>
        <taxon>Nitrospiraceae</taxon>
        <taxon>Nitrospira</taxon>
    </lineage>
</organism>
<keyword evidence="2" id="KW-0812">Transmembrane</keyword>
<dbReference type="STRING" id="1742972.COMA1_10216"/>
<feature type="transmembrane region" description="Helical" evidence="2">
    <location>
        <begin position="232"/>
        <end position="249"/>
    </location>
</feature>
<dbReference type="Proteomes" id="UP000199032">
    <property type="component" value="Unassembled WGS sequence"/>
</dbReference>
<keyword evidence="2" id="KW-1133">Transmembrane helix</keyword>
<evidence type="ECO:0000313" key="5">
    <source>
        <dbReference type="Proteomes" id="UP000199032"/>
    </source>
</evidence>
<feature type="compositionally biased region" description="Basic and acidic residues" evidence="1">
    <location>
        <begin position="43"/>
        <end position="52"/>
    </location>
</feature>
<feature type="signal peptide" evidence="3">
    <location>
        <begin position="1"/>
        <end position="26"/>
    </location>
</feature>
<evidence type="ECO:0008006" key="6">
    <source>
        <dbReference type="Google" id="ProtNLM"/>
    </source>
</evidence>
<gene>
    <name evidence="4" type="ORF">COMA1_10216</name>
</gene>
<dbReference type="EMBL" id="CZQA01000001">
    <property type="protein sequence ID" value="CUS31668.1"/>
    <property type="molecule type" value="Genomic_DNA"/>
</dbReference>
<feature type="transmembrane region" description="Helical" evidence="2">
    <location>
        <begin position="197"/>
        <end position="220"/>
    </location>
</feature>
<dbReference type="RefSeq" id="WP_090742524.1">
    <property type="nucleotide sequence ID" value="NZ_CZQA01000001.1"/>
</dbReference>
<feature type="chain" id="PRO_5006623777" description="Copper resistance protein D domain-containing protein" evidence="3">
    <location>
        <begin position="27"/>
        <end position="250"/>
    </location>
</feature>
<keyword evidence="2" id="KW-0472">Membrane</keyword>
<protein>
    <recommendedName>
        <fullName evidence="6">Copper resistance protein D domain-containing protein</fullName>
    </recommendedName>
</protein>
<proteinExistence type="predicted"/>
<dbReference type="OrthoDB" id="113685at2"/>
<feature type="transmembrane region" description="Helical" evidence="2">
    <location>
        <begin position="92"/>
        <end position="111"/>
    </location>
</feature>
<feature type="region of interest" description="Disordered" evidence="1">
    <location>
        <begin position="28"/>
        <end position="53"/>
    </location>
</feature>